<reference evidence="1" key="1">
    <citation type="journal article" date="2022" name="bioRxiv">
        <title>Population genetic analysis of Ophidiomyces ophidiicola, the causative agent of snake fungal disease, indicates recent introductions to the USA.</title>
        <authorList>
            <person name="Ladner J.T."/>
            <person name="Palmer J.M."/>
            <person name="Ettinger C.L."/>
            <person name="Stajich J.E."/>
            <person name="Farrell T.M."/>
            <person name="Glorioso B.M."/>
            <person name="Lawson B."/>
            <person name="Price S.J."/>
            <person name="Stengle A.G."/>
            <person name="Grear D.A."/>
            <person name="Lorch J.M."/>
        </authorList>
    </citation>
    <scope>NUCLEOTIDE SEQUENCE</scope>
    <source>
        <strain evidence="1">NWHC 24266-5</strain>
    </source>
</reference>
<comment type="caution">
    <text evidence="1">The sequence shown here is derived from an EMBL/GenBank/DDBJ whole genome shotgun (WGS) entry which is preliminary data.</text>
</comment>
<gene>
    <name evidence="1" type="ORF">LOY88_004660</name>
</gene>
<accession>A0ACB8UTD3</accession>
<proteinExistence type="predicted"/>
<protein>
    <submittedName>
        <fullName evidence="1">Uncharacterized protein</fullName>
    </submittedName>
</protein>
<evidence type="ECO:0000313" key="1">
    <source>
        <dbReference type="EMBL" id="KAI2384408.1"/>
    </source>
</evidence>
<name>A0ACB8UTD3_9EURO</name>
<organism evidence="1">
    <name type="scientific">Ophidiomyces ophidiicola</name>
    <dbReference type="NCBI Taxonomy" id="1387563"/>
    <lineage>
        <taxon>Eukaryota</taxon>
        <taxon>Fungi</taxon>
        <taxon>Dikarya</taxon>
        <taxon>Ascomycota</taxon>
        <taxon>Pezizomycotina</taxon>
        <taxon>Eurotiomycetes</taxon>
        <taxon>Eurotiomycetidae</taxon>
        <taxon>Onygenales</taxon>
        <taxon>Onygenaceae</taxon>
        <taxon>Ophidiomyces</taxon>
    </lineage>
</organism>
<sequence>MAGISYFFLFCACIAQIYGNTIPPHSADLALRSQNETDGSATDPAMRPDLYDGVEPRDDHLDPSAKIFVVAVDGIDLNQLQERGLFGEVNDLEKRRDGYKPKMDTVFETVKRLIEQKVKLTGKRPHFHSHAGRPSSLLCIGMMFQCLFNPHHWVNNELIEVTSSRMTYQSTDSTTPYRNTAKTPSTLSFSKTRAVAAGVTKGWNIGGKIGGSGMGASLEVSAGYSNTKTKTTTDTKSVSYTMTCPPAHECTLRTLTFTAHLKGKCRREAKRYCLGQRDACARGVDSYCTGGIQAFCPGGREPRVADCQVSFPVVDGRNKLVSTTVAVQIPLKK</sequence>
<dbReference type="EMBL" id="JALBCA010000073">
    <property type="protein sequence ID" value="KAI2384408.1"/>
    <property type="molecule type" value="Genomic_DNA"/>
</dbReference>